<keyword evidence="2" id="KW-1185">Reference proteome</keyword>
<name>A0ACC2S8Y1_9FUNG</name>
<dbReference type="Proteomes" id="UP001165960">
    <property type="component" value="Unassembled WGS sequence"/>
</dbReference>
<gene>
    <name evidence="1" type="ORF">DSO57_1010429</name>
</gene>
<organism evidence="1 2">
    <name type="scientific">Entomophthora muscae</name>
    <dbReference type="NCBI Taxonomy" id="34485"/>
    <lineage>
        <taxon>Eukaryota</taxon>
        <taxon>Fungi</taxon>
        <taxon>Fungi incertae sedis</taxon>
        <taxon>Zoopagomycota</taxon>
        <taxon>Entomophthoromycotina</taxon>
        <taxon>Entomophthoromycetes</taxon>
        <taxon>Entomophthorales</taxon>
        <taxon>Entomophthoraceae</taxon>
        <taxon>Entomophthora</taxon>
    </lineage>
</organism>
<sequence length="288" mass="32725">MFPQKPNIKRLSTKEEQSILSPNTASSNSQPNNQNPTTSSKRARIVPSRYLSQPSTSLNESIPKKNNLKPALHGPPETSTKQDKQCFRSANEEKHLLAVRALQWQFINVSALLDFDKQKETAENQLNMAAEKVMELTNELNVLHLESEETKKQIQFQLPLDQQKSSLEILVEMFPSFEILLKKLSEKLFNIASLLPVQNVDLGDLGSIVCSMLKAQDCLTSFLEKHSVQREELLKLKDVCCSLVGCIKQEYSDIQECISLFRELEELQTKENIQQCHKSLEASLQNLN</sequence>
<dbReference type="EMBL" id="QTSX02005714">
    <property type="protein sequence ID" value="KAJ9058637.1"/>
    <property type="molecule type" value="Genomic_DNA"/>
</dbReference>
<evidence type="ECO:0000313" key="1">
    <source>
        <dbReference type="EMBL" id="KAJ9058637.1"/>
    </source>
</evidence>
<protein>
    <submittedName>
        <fullName evidence="1">Uncharacterized protein</fullName>
    </submittedName>
</protein>
<proteinExistence type="predicted"/>
<evidence type="ECO:0000313" key="2">
    <source>
        <dbReference type="Proteomes" id="UP001165960"/>
    </source>
</evidence>
<reference evidence="1" key="1">
    <citation type="submission" date="2022-04" db="EMBL/GenBank/DDBJ databases">
        <title>Genome of the entomopathogenic fungus Entomophthora muscae.</title>
        <authorList>
            <person name="Elya C."/>
            <person name="Lovett B.R."/>
            <person name="Lee E."/>
            <person name="Macias A.M."/>
            <person name="Hajek A.E."/>
            <person name="De Bivort B.L."/>
            <person name="Kasson M.T."/>
            <person name="De Fine Licht H.H."/>
            <person name="Stajich J.E."/>
        </authorList>
    </citation>
    <scope>NUCLEOTIDE SEQUENCE</scope>
    <source>
        <strain evidence="1">Berkeley</strain>
    </source>
</reference>
<accession>A0ACC2S8Y1</accession>
<comment type="caution">
    <text evidence="1">The sequence shown here is derived from an EMBL/GenBank/DDBJ whole genome shotgun (WGS) entry which is preliminary data.</text>
</comment>